<feature type="binding site" evidence="6">
    <location>
        <position position="5"/>
    </location>
    <ligand>
        <name>Mg(2+)</name>
        <dbReference type="ChEBI" id="CHEBI:18420"/>
    </ligand>
</feature>
<evidence type="ECO:0000256" key="2">
    <source>
        <dbReference type="ARBA" id="ARBA00022722"/>
    </source>
</evidence>
<evidence type="ECO:0000313" key="9">
    <source>
        <dbReference type="Proteomes" id="UP000008366"/>
    </source>
</evidence>
<dbReference type="STRING" id="1184609.KILIM_021_00400"/>
<dbReference type="GO" id="GO:0016787">
    <property type="term" value="F:hydrolase activity"/>
    <property type="evidence" value="ECO:0007669"/>
    <property type="project" value="UniProtKB-KW"/>
</dbReference>
<evidence type="ECO:0000256" key="3">
    <source>
        <dbReference type="ARBA" id="ARBA00022723"/>
    </source>
</evidence>
<sequence length="149" mass="16495">MILVDTGALVAAAITNQPEHRECVDLFTSLRLAGRTMIVPPTVVAETGFLLEKNGGVRAESAFIRALARRDFVGGQFDDEDYERIAELVDQYADLPLGTTDASIIALAERLGLREVATLDRRHFTVVRPRHIDAFTLLPEIRPERPAGR</sequence>
<comment type="function">
    <text evidence="6">Toxic component of a toxin-antitoxin (TA) system. An RNase.</text>
</comment>
<reference evidence="8 9" key="1">
    <citation type="submission" date="2012-08" db="EMBL/GenBank/DDBJ databases">
        <title>Whole genome shotgun sequence of Kineosphaera limosa NBRC 100340.</title>
        <authorList>
            <person name="Yoshida I."/>
            <person name="Isaki S."/>
            <person name="Hosoyama A."/>
            <person name="Tsuchikane K."/>
            <person name="Katsumata H."/>
            <person name="Ando Y."/>
            <person name="Ohji S."/>
            <person name="Hamada M."/>
            <person name="Tamura T."/>
            <person name="Yamazoe A."/>
            <person name="Yamazaki S."/>
            <person name="Fujita N."/>
        </authorList>
    </citation>
    <scope>NUCLEOTIDE SEQUENCE [LARGE SCALE GENOMIC DNA]</scope>
    <source>
        <strain evidence="8 9">NBRC 100340</strain>
    </source>
</reference>
<dbReference type="Pfam" id="PF01850">
    <property type="entry name" value="PIN"/>
    <property type="match status" value="1"/>
</dbReference>
<evidence type="ECO:0000256" key="1">
    <source>
        <dbReference type="ARBA" id="ARBA00022649"/>
    </source>
</evidence>
<dbReference type="GO" id="GO:0090729">
    <property type="term" value="F:toxin activity"/>
    <property type="evidence" value="ECO:0007669"/>
    <property type="project" value="UniProtKB-KW"/>
</dbReference>
<accession>K6W8H5</accession>
<dbReference type="Proteomes" id="UP000008366">
    <property type="component" value="Unassembled WGS sequence"/>
</dbReference>
<keyword evidence="5 6" id="KW-0460">Magnesium</keyword>
<keyword evidence="6" id="KW-0800">Toxin</keyword>
<keyword evidence="1 6" id="KW-1277">Toxin-antitoxin system</keyword>
<dbReference type="GO" id="GO:0004540">
    <property type="term" value="F:RNA nuclease activity"/>
    <property type="evidence" value="ECO:0007669"/>
    <property type="project" value="InterPro"/>
</dbReference>
<dbReference type="GO" id="GO:0000287">
    <property type="term" value="F:magnesium ion binding"/>
    <property type="evidence" value="ECO:0007669"/>
    <property type="project" value="UniProtKB-UniRule"/>
</dbReference>
<dbReference type="AlphaFoldDB" id="K6W8H5"/>
<dbReference type="Gene3D" id="3.40.50.1010">
    <property type="entry name" value="5'-nuclease"/>
    <property type="match status" value="1"/>
</dbReference>
<evidence type="ECO:0000256" key="4">
    <source>
        <dbReference type="ARBA" id="ARBA00022801"/>
    </source>
</evidence>
<dbReference type="EMBL" id="BAHD01000021">
    <property type="protein sequence ID" value="GAB95500.1"/>
    <property type="molecule type" value="Genomic_DNA"/>
</dbReference>
<feature type="domain" description="PIN" evidence="7">
    <location>
        <begin position="2"/>
        <end position="124"/>
    </location>
</feature>
<dbReference type="HAMAP" id="MF_00265">
    <property type="entry name" value="VapC_Nob1"/>
    <property type="match status" value="1"/>
</dbReference>
<dbReference type="EC" id="3.1.-.-" evidence="6"/>
<dbReference type="SUPFAM" id="SSF88723">
    <property type="entry name" value="PIN domain-like"/>
    <property type="match status" value="1"/>
</dbReference>
<dbReference type="InterPro" id="IPR029060">
    <property type="entry name" value="PIN-like_dom_sf"/>
</dbReference>
<evidence type="ECO:0000256" key="5">
    <source>
        <dbReference type="ARBA" id="ARBA00022842"/>
    </source>
</evidence>
<keyword evidence="9" id="KW-1185">Reference proteome</keyword>
<keyword evidence="3 6" id="KW-0479">Metal-binding</keyword>
<comment type="caution">
    <text evidence="8">The sequence shown here is derived from an EMBL/GenBank/DDBJ whole genome shotgun (WGS) entry which is preliminary data.</text>
</comment>
<keyword evidence="2 6" id="KW-0540">Nuclease</keyword>
<dbReference type="InterPro" id="IPR022907">
    <property type="entry name" value="VapC_family"/>
</dbReference>
<name>K6W8H5_9MICO</name>
<dbReference type="InterPro" id="IPR002716">
    <property type="entry name" value="PIN_dom"/>
</dbReference>
<evidence type="ECO:0000259" key="7">
    <source>
        <dbReference type="Pfam" id="PF01850"/>
    </source>
</evidence>
<proteinExistence type="inferred from homology"/>
<dbReference type="OrthoDB" id="32665at2"/>
<gene>
    <name evidence="6" type="primary">vapC</name>
    <name evidence="8" type="ORF">KILIM_021_00400</name>
</gene>
<protein>
    <recommendedName>
        <fullName evidence="6">Ribonuclease VapC</fullName>
        <shortName evidence="6">RNase VapC</shortName>
        <ecNumber evidence="6">3.1.-.-</ecNumber>
    </recommendedName>
    <alternativeName>
        <fullName evidence="6">Toxin VapC</fullName>
    </alternativeName>
</protein>
<dbReference type="RefSeq" id="WP_006592032.1">
    <property type="nucleotide sequence ID" value="NZ_BAHD01000021.1"/>
</dbReference>
<dbReference type="eggNOG" id="COG2402">
    <property type="taxonomic scope" value="Bacteria"/>
</dbReference>
<comment type="similarity">
    <text evidence="6">Belongs to the PINc/VapC protein family.</text>
</comment>
<comment type="cofactor">
    <cofactor evidence="6">
        <name>Mg(2+)</name>
        <dbReference type="ChEBI" id="CHEBI:18420"/>
    </cofactor>
</comment>
<feature type="binding site" evidence="6">
    <location>
        <position position="101"/>
    </location>
    <ligand>
        <name>Mg(2+)</name>
        <dbReference type="ChEBI" id="CHEBI:18420"/>
    </ligand>
</feature>
<organism evidence="8 9">
    <name type="scientific">Kineosphaera limosa NBRC 100340</name>
    <dbReference type="NCBI Taxonomy" id="1184609"/>
    <lineage>
        <taxon>Bacteria</taxon>
        <taxon>Bacillati</taxon>
        <taxon>Actinomycetota</taxon>
        <taxon>Actinomycetes</taxon>
        <taxon>Micrococcales</taxon>
        <taxon>Dermatophilaceae</taxon>
        <taxon>Kineosphaera</taxon>
    </lineage>
</organism>
<evidence type="ECO:0000313" key="8">
    <source>
        <dbReference type="EMBL" id="GAB95500.1"/>
    </source>
</evidence>
<keyword evidence="4 6" id="KW-0378">Hydrolase</keyword>
<evidence type="ECO:0000256" key="6">
    <source>
        <dbReference type="HAMAP-Rule" id="MF_00265"/>
    </source>
</evidence>